<dbReference type="AlphaFoldDB" id="A0AAW2HFH2"/>
<feature type="domain" description="C2H2-type" evidence="7">
    <location>
        <begin position="731"/>
        <end position="758"/>
    </location>
</feature>
<gene>
    <name evidence="8" type="ORF">PYX00_010431</name>
</gene>
<evidence type="ECO:0000313" key="8">
    <source>
        <dbReference type="EMBL" id="KAL0268517.1"/>
    </source>
</evidence>
<keyword evidence="3 5" id="KW-0863">Zinc-finger</keyword>
<dbReference type="SMART" id="SM00355">
    <property type="entry name" value="ZnF_C2H2"/>
    <property type="match status" value="12"/>
</dbReference>
<keyword evidence="4" id="KW-0862">Zinc</keyword>
<dbReference type="Gene3D" id="3.30.160.60">
    <property type="entry name" value="Classic Zinc Finger"/>
    <property type="match status" value="6"/>
</dbReference>
<feature type="domain" description="C2H2-type" evidence="7">
    <location>
        <begin position="639"/>
        <end position="666"/>
    </location>
</feature>
<protein>
    <recommendedName>
        <fullName evidence="7">C2H2-type domain-containing protein</fullName>
    </recommendedName>
</protein>
<name>A0AAW2HFH2_9NEOP</name>
<dbReference type="InterPro" id="IPR013087">
    <property type="entry name" value="Znf_C2H2_type"/>
</dbReference>
<dbReference type="GO" id="GO:0008270">
    <property type="term" value="F:zinc ion binding"/>
    <property type="evidence" value="ECO:0007669"/>
    <property type="project" value="UniProtKB-KW"/>
</dbReference>
<evidence type="ECO:0000259" key="7">
    <source>
        <dbReference type="PROSITE" id="PS50157"/>
    </source>
</evidence>
<organism evidence="8">
    <name type="scientific">Menopon gallinae</name>
    <name type="common">poultry shaft louse</name>
    <dbReference type="NCBI Taxonomy" id="328185"/>
    <lineage>
        <taxon>Eukaryota</taxon>
        <taxon>Metazoa</taxon>
        <taxon>Ecdysozoa</taxon>
        <taxon>Arthropoda</taxon>
        <taxon>Hexapoda</taxon>
        <taxon>Insecta</taxon>
        <taxon>Pterygota</taxon>
        <taxon>Neoptera</taxon>
        <taxon>Paraneoptera</taxon>
        <taxon>Psocodea</taxon>
        <taxon>Troctomorpha</taxon>
        <taxon>Phthiraptera</taxon>
        <taxon>Amblycera</taxon>
        <taxon>Menoponidae</taxon>
        <taxon>Menopon</taxon>
    </lineage>
</organism>
<keyword evidence="1" id="KW-0479">Metal-binding</keyword>
<dbReference type="PANTHER" id="PTHR24379:SF121">
    <property type="entry name" value="C2H2-TYPE DOMAIN-CONTAINING PROTEIN"/>
    <property type="match status" value="1"/>
</dbReference>
<evidence type="ECO:0000256" key="1">
    <source>
        <dbReference type="ARBA" id="ARBA00022723"/>
    </source>
</evidence>
<dbReference type="PROSITE" id="PS50157">
    <property type="entry name" value="ZINC_FINGER_C2H2_2"/>
    <property type="match status" value="8"/>
</dbReference>
<evidence type="ECO:0000256" key="2">
    <source>
        <dbReference type="ARBA" id="ARBA00022737"/>
    </source>
</evidence>
<reference evidence="8" key="1">
    <citation type="journal article" date="2024" name="Gigascience">
        <title>Chromosome-level genome of the poultry shaft louse Menopon gallinae provides insight into the host-switching and adaptive evolution of parasitic lice.</title>
        <authorList>
            <person name="Xu Y."/>
            <person name="Ma L."/>
            <person name="Liu S."/>
            <person name="Liang Y."/>
            <person name="Liu Q."/>
            <person name="He Z."/>
            <person name="Tian L."/>
            <person name="Duan Y."/>
            <person name="Cai W."/>
            <person name="Li H."/>
            <person name="Song F."/>
        </authorList>
    </citation>
    <scope>NUCLEOTIDE SEQUENCE</scope>
    <source>
        <strain evidence="8">Cailab_2023a</strain>
    </source>
</reference>
<dbReference type="PANTHER" id="PTHR24379">
    <property type="entry name" value="KRAB AND ZINC FINGER DOMAIN-CONTAINING"/>
    <property type="match status" value="1"/>
</dbReference>
<feature type="domain" description="C2H2-type" evidence="7">
    <location>
        <begin position="597"/>
        <end position="625"/>
    </location>
</feature>
<feature type="domain" description="C2H2-type" evidence="7">
    <location>
        <begin position="674"/>
        <end position="702"/>
    </location>
</feature>
<dbReference type="PROSITE" id="PS00028">
    <property type="entry name" value="ZINC_FINGER_C2H2_1"/>
    <property type="match status" value="10"/>
</dbReference>
<dbReference type="EMBL" id="JARGDH010000005">
    <property type="protein sequence ID" value="KAL0268517.1"/>
    <property type="molecule type" value="Genomic_DNA"/>
</dbReference>
<dbReference type="InterPro" id="IPR036236">
    <property type="entry name" value="Znf_C2H2_sf"/>
</dbReference>
<comment type="caution">
    <text evidence="8">The sequence shown here is derived from an EMBL/GenBank/DDBJ whole genome shotgun (WGS) entry which is preliminary data.</text>
</comment>
<evidence type="ECO:0000256" key="6">
    <source>
        <dbReference type="SAM" id="MobiDB-lite"/>
    </source>
</evidence>
<feature type="compositionally biased region" description="Acidic residues" evidence="6">
    <location>
        <begin position="250"/>
        <end position="259"/>
    </location>
</feature>
<feature type="domain" description="C2H2-type" evidence="7">
    <location>
        <begin position="563"/>
        <end position="591"/>
    </location>
</feature>
<dbReference type="InterPro" id="IPR012934">
    <property type="entry name" value="Znf_AD"/>
</dbReference>
<feature type="domain" description="C2H2-type" evidence="7">
    <location>
        <begin position="524"/>
        <end position="551"/>
    </location>
</feature>
<dbReference type="SMART" id="SM00868">
    <property type="entry name" value="zf-AD"/>
    <property type="match status" value="1"/>
</dbReference>
<feature type="region of interest" description="Disordered" evidence="6">
    <location>
        <begin position="1"/>
        <end position="38"/>
    </location>
</feature>
<sequence length="897" mass="102748">MRPKRTDKQPNVIKNTPASRVAPSKPASSDVTLRRKSVDINNPDNSKLVYVKKEAEEKQVLKKTCNEEQETADNVMTVVNSVGQSKINCRLCDKDITGKECQLLYDQEENVETRLGRKINIIINSTETQLNLSQYCCSVCTSKIEICFSLLVEIQASDEVIKQTYGNLSNGVPVDTSTQLFICGECKSTITGIKSFIRHYENHILKKTVINSRSDVKVSQLVPESVSTDVDSIEDSKVLQFNGKLRGSEGEEAEVESDQINEKVRKRGQKKSEGVLSSDELYEKNTTDAYDSNTELGPSKLDDMVVSDHEGDDKDEELSDSEASVSSDTSYNKLVSIVKKELEKPDSDEEPNMEMTVNADGQFFCSSCNQAFEYKFLLAHHLAKDHKWNGFEDESDSEILKAELDDDGLTHCPQCQESVPGSKFEAHLEYCYRGEIVESGDILCHACGKLCSYKQWPAHKKKHINHAGMWACELCGKRFKAKRILRSHLGEHDESKKKVCEICGKKLLPLSFFSHMMKHKEKRHVCQFCGKAFTYNYGLRMHLKVHEGSERLEPKPGKKRDKVFCWLCKKDFDSSSALHKHLKNQHNIEGVEQDSRFSCSECDKKFADMFGLKAHLKLIHEMKDEEISRFKSLPVYRYIECNVCNQVFNSENKVRIHMKHDHGLKPFEMEILKKECEKCGKRFASKQNLIHHINGAHLNIKPMQCDICNERFAKHSSLIYHKLRHSGEKPFQCEFCHKTYRQRNDVIRHLARHVRDQELTLEEASAINNSPSPLVLKRRIFLKDSSISYQALVSRNRRQKPEVVEVDPTPMIETKIEYDEGSLIYVEEVMADEVQQPESPTEVKYMTVKPVYNEERNTIILSSPGLFRNAVENVDYRYVTHNGKNIPAVIVKKEVEM</sequence>
<feature type="region of interest" description="Disordered" evidence="6">
    <location>
        <begin position="247"/>
        <end position="327"/>
    </location>
</feature>
<keyword evidence="2" id="KW-0677">Repeat</keyword>
<dbReference type="Pfam" id="PF00096">
    <property type="entry name" value="zf-C2H2"/>
    <property type="match status" value="3"/>
</dbReference>
<proteinExistence type="predicted"/>
<evidence type="ECO:0000256" key="3">
    <source>
        <dbReference type="ARBA" id="ARBA00022771"/>
    </source>
</evidence>
<evidence type="ECO:0000256" key="4">
    <source>
        <dbReference type="ARBA" id="ARBA00022833"/>
    </source>
</evidence>
<dbReference type="GO" id="GO:0005634">
    <property type="term" value="C:nucleus"/>
    <property type="evidence" value="ECO:0007669"/>
    <property type="project" value="InterPro"/>
</dbReference>
<feature type="domain" description="C2H2-type" evidence="7">
    <location>
        <begin position="703"/>
        <end position="730"/>
    </location>
</feature>
<accession>A0AAW2HFH2</accession>
<feature type="compositionally biased region" description="Basic and acidic residues" evidence="6">
    <location>
        <begin position="300"/>
        <end position="312"/>
    </location>
</feature>
<feature type="domain" description="C2H2-type" evidence="7">
    <location>
        <begin position="470"/>
        <end position="497"/>
    </location>
</feature>
<evidence type="ECO:0000256" key="5">
    <source>
        <dbReference type="PROSITE-ProRule" id="PRU00042"/>
    </source>
</evidence>
<feature type="compositionally biased region" description="Polar residues" evidence="6">
    <location>
        <begin position="287"/>
        <end position="296"/>
    </location>
</feature>
<dbReference type="SUPFAM" id="SSF57667">
    <property type="entry name" value="beta-beta-alpha zinc fingers"/>
    <property type="match status" value="5"/>
</dbReference>